<accession>F6HA05</accession>
<dbReference type="Proteomes" id="UP000009183">
    <property type="component" value="Chromosome 6"/>
</dbReference>
<gene>
    <name evidence="1" type="ordered locus">VIT_06s0009g01480</name>
</gene>
<protein>
    <submittedName>
        <fullName evidence="1">Uncharacterized protein</fullName>
    </submittedName>
</protein>
<keyword evidence="2" id="KW-1185">Reference proteome</keyword>
<name>F6HA05_VITVI</name>
<sequence>MLMHGKRLTLCLISFTKLHFVYKKPHNSKEILRV</sequence>
<dbReference type="AlphaFoldDB" id="F6HA05"/>
<reference evidence="2" key="1">
    <citation type="journal article" date="2007" name="Nature">
        <title>The grapevine genome sequence suggests ancestral hexaploidization in major angiosperm phyla.</title>
        <authorList>
            <consortium name="The French-Italian Public Consortium for Grapevine Genome Characterization."/>
            <person name="Jaillon O."/>
            <person name="Aury J.-M."/>
            <person name="Noel B."/>
            <person name="Policriti A."/>
            <person name="Clepet C."/>
            <person name="Casagrande A."/>
            <person name="Choisne N."/>
            <person name="Aubourg S."/>
            <person name="Vitulo N."/>
            <person name="Jubin C."/>
            <person name="Vezzi A."/>
            <person name="Legeai F."/>
            <person name="Hugueney P."/>
            <person name="Dasilva C."/>
            <person name="Horner D."/>
            <person name="Mica E."/>
            <person name="Jublot D."/>
            <person name="Poulain J."/>
            <person name="Bruyere C."/>
            <person name="Billault A."/>
            <person name="Segurens B."/>
            <person name="Gouyvenoux M."/>
            <person name="Ugarte E."/>
            <person name="Cattonaro F."/>
            <person name="Anthouard V."/>
            <person name="Vico V."/>
            <person name="Del Fabbro C."/>
            <person name="Alaux M."/>
            <person name="Di Gaspero G."/>
            <person name="Dumas V."/>
            <person name="Felice N."/>
            <person name="Paillard S."/>
            <person name="Juman I."/>
            <person name="Moroldo M."/>
            <person name="Scalabrin S."/>
            <person name="Canaguier A."/>
            <person name="Le Clainche I."/>
            <person name="Malacrida G."/>
            <person name="Durand E."/>
            <person name="Pesole G."/>
            <person name="Laucou V."/>
            <person name="Chatelet P."/>
            <person name="Merdinoglu D."/>
            <person name="Delledonne M."/>
            <person name="Pezzotti M."/>
            <person name="Lecharny A."/>
            <person name="Scarpelli C."/>
            <person name="Artiguenave F."/>
            <person name="Pe M.E."/>
            <person name="Valle G."/>
            <person name="Morgante M."/>
            <person name="Caboche M."/>
            <person name="Adam-Blondon A.-F."/>
            <person name="Weissenbach J."/>
            <person name="Quetier F."/>
            <person name="Wincker P."/>
        </authorList>
    </citation>
    <scope>NUCLEOTIDE SEQUENCE [LARGE SCALE GENOMIC DNA]</scope>
    <source>
        <strain evidence="2">cv. Pinot noir / PN40024</strain>
    </source>
</reference>
<organism evidence="1 2">
    <name type="scientific">Vitis vinifera</name>
    <name type="common">Grape</name>
    <dbReference type="NCBI Taxonomy" id="29760"/>
    <lineage>
        <taxon>Eukaryota</taxon>
        <taxon>Viridiplantae</taxon>
        <taxon>Streptophyta</taxon>
        <taxon>Embryophyta</taxon>
        <taxon>Tracheophyta</taxon>
        <taxon>Spermatophyta</taxon>
        <taxon>Magnoliopsida</taxon>
        <taxon>eudicotyledons</taxon>
        <taxon>Gunneridae</taxon>
        <taxon>Pentapetalae</taxon>
        <taxon>rosids</taxon>
        <taxon>Vitales</taxon>
        <taxon>Vitaceae</taxon>
        <taxon>Viteae</taxon>
        <taxon>Vitis</taxon>
    </lineage>
</organism>
<dbReference type="PaxDb" id="29760-VIT_06s0009g01480.t01"/>
<evidence type="ECO:0000313" key="1">
    <source>
        <dbReference type="EMBL" id="CCB49155.1"/>
    </source>
</evidence>
<dbReference type="HOGENOM" id="CLU_3378060_0_0_1"/>
<dbReference type="InParanoid" id="F6HA05"/>
<dbReference type="EMBL" id="FN595504">
    <property type="protein sequence ID" value="CCB49155.1"/>
    <property type="molecule type" value="Genomic_DNA"/>
</dbReference>
<proteinExistence type="predicted"/>
<evidence type="ECO:0000313" key="2">
    <source>
        <dbReference type="Proteomes" id="UP000009183"/>
    </source>
</evidence>